<reference evidence="3" key="1">
    <citation type="submission" date="2017-09" db="EMBL/GenBank/DDBJ databases">
        <title>Depth-based differentiation of microbial function through sediment-hosted aquifers and enrichment of novel symbionts in the deep terrestrial subsurface.</title>
        <authorList>
            <person name="Probst A.J."/>
            <person name="Ladd B."/>
            <person name="Jarett J.K."/>
            <person name="Geller-Mcgrath D.E."/>
            <person name="Sieber C.M.K."/>
            <person name="Emerson J.B."/>
            <person name="Anantharaman K."/>
            <person name="Thomas B.C."/>
            <person name="Malmstrom R."/>
            <person name="Stieglmeier M."/>
            <person name="Klingl A."/>
            <person name="Woyke T."/>
            <person name="Ryan C.M."/>
            <person name="Banfield J.F."/>
        </authorList>
    </citation>
    <scope>NUCLEOTIDE SEQUENCE [LARGE SCALE GENOMIC DNA]</scope>
</reference>
<feature type="domain" description="ISXO2-like transposase" evidence="1">
    <location>
        <begin position="93"/>
        <end position="230"/>
    </location>
</feature>
<accession>A0A2H0WWN0</accession>
<gene>
    <name evidence="2" type="ORF">COT61_00490</name>
</gene>
<sequence length="255" mass="30118">MRTRCPKCEYHWSWKLADGRKKCRSCGHRYTSQNIWDACRLPEKTKCKLLDYFVLGVPVYRLRFKQLGNRKTIEQFFRSIRSALCFVEQCEPILKGIIECDEAVFGGHRKGKRGWGARGKILVFGMMKRNGNVRVVPVPSRETETLIPLLQKHTEPGSLYYTDDWHAYGSLRLRGNHVIIKKEDGRPKGRDHINGIEGFWSYAKHWLYQYRGVHKKFFPIYLAELSFRFNHRDKDIFPLILDILRNTNINEINQI</sequence>
<dbReference type="Proteomes" id="UP000229080">
    <property type="component" value="Unassembled WGS sequence"/>
</dbReference>
<dbReference type="Pfam" id="PF12762">
    <property type="entry name" value="DDE_Tnp_IS1595"/>
    <property type="match status" value="1"/>
</dbReference>
<dbReference type="InterPro" id="IPR053164">
    <property type="entry name" value="IS1016-like_transposase"/>
</dbReference>
<dbReference type="AlphaFoldDB" id="A0A2H0WWN0"/>
<evidence type="ECO:0000259" key="1">
    <source>
        <dbReference type="SMART" id="SM01126"/>
    </source>
</evidence>
<dbReference type="EMBL" id="PEZF01000016">
    <property type="protein sequence ID" value="PIS17080.1"/>
    <property type="molecule type" value="Genomic_DNA"/>
</dbReference>
<name>A0A2H0WWN0_9BACT</name>
<comment type="caution">
    <text evidence="2">The sequence shown here is derived from an EMBL/GenBank/DDBJ whole genome shotgun (WGS) entry which is preliminary data.</text>
</comment>
<organism evidence="2 3">
    <name type="scientific">Candidatus Portnoybacteria bacterium CG09_land_8_20_14_0_10_44_13</name>
    <dbReference type="NCBI Taxonomy" id="1974811"/>
    <lineage>
        <taxon>Bacteria</taxon>
        <taxon>Candidatus Portnoyibacteriota</taxon>
    </lineage>
</organism>
<dbReference type="SMART" id="SM01126">
    <property type="entry name" value="DDE_Tnp_IS1595"/>
    <property type="match status" value="1"/>
</dbReference>
<dbReference type="InterPro" id="IPR024445">
    <property type="entry name" value="Tnp_ISXO2-like"/>
</dbReference>
<dbReference type="NCBIfam" id="NF033547">
    <property type="entry name" value="transpos_IS1595"/>
    <property type="match status" value="1"/>
</dbReference>
<proteinExistence type="predicted"/>
<evidence type="ECO:0000313" key="3">
    <source>
        <dbReference type="Proteomes" id="UP000229080"/>
    </source>
</evidence>
<evidence type="ECO:0000313" key="2">
    <source>
        <dbReference type="EMBL" id="PIS17080.1"/>
    </source>
</evidence>
<dbReference type="PANTHER" id="PTHR47163:SF2">
    <property type="entry name" value="SI:DKEY-17M8.2"/>
    <property type="match status" value="1"/>
</dbReference>
<protein>
    <recommendedName>
        <fullName evidence="1">ISXO2-like transposase domain-containing protein</fullName>
    </recommendedName>
</protein>
<dbReference type="PANTHER" id="PTHR47163">
    <property type="entry name" value="DDE_TNP_IS1595 DOMAIN-CONTAINING PROTEIN"/>
    <property type="match status" value="1"/>
</dbReference>